<keyword evidence="8" id="KW-0238">DNA-binding</keyword>
<proteinExistence type="predicted"/>
<dbReference type="GO" id="GO:0005524">
    <property type="term" value="F:ATP binding"/>
    <property type="evidence" value="ECO:0007669"/>
    <property type="project" value="UniProtKB-KW"/>
</dbReference>
<evidence type="ECO:0000256" key="5">
    <source>
        <dbReference type="ARBA" id="ARBA00022806"/>
    </source>
</evidence>
<feature type="domain" description="ATP-dependent helicase/deoxyribonuclease subunit B N-terminal" evidence="11">
    <location>
        <begin position="12"/>
        <end position="261"/>
    </location>
</feature>
<evidence type="ECO:0000259" key="11">
    <source>
        <dbReference type="Pfam" id="PF21445"/>
    </source>
</evidence>
<dbReference type="EMBL" id="VYWW01000018">
    <property type="protein sequence ID" value="KAA9322503.1"/>
    <property type="molecule type" value="Genomic_DNA"/>
</dbReference>
<evidence type="ECO:0000256" key="1">
    <source>
        <dbReference type="ARBA" id="ARBA00022722"/>
    </source>
</evidence>
<evidence type="ECO:0000256" key="4">
    <source>
        <dbReference type="ARBA" id="ARBA00022801"/>
    </source>
</evidence>
<evidence type="ECO:0000256" key="9">
    <source>
        <dbReference type="ARBA" id="ARBA00023204"/>
    </source>
</evidence>
<dbReference type="GO" id="GO:0003677">
    <property type="term" value="F:DNA binding"/>
    <property type="evidence" value="ECO:0007669"/>
    <property type="project" value="UniProtKB-KW"/>
</dbReference>
<evidence type="ECO:0000313" key="12">
    <source>
        <dbReference type="EMBL" id="KAA9322503.1"/>
    </source>
</evidence>
<evidence type="ECO:0000259" key="10">
    <source>
        <dbReference type="Pfam" id="PF12705"/>
    </source>
</evidence>
<dbReference type="Pfam" id="PF21445">
    <property type="entry name" value="ADDB_N"/>
    <property type="match status" value="1"/>
</dbReference>
<keyword evidence="4" id="KW-0378">Hydrolase</keyword>
<evidence type="ECO:0000313" key="14">
    <source>
        <dbReference type="Proteomes" id="UP000327236"/>
    </source>
</evidence>
<dbReference type="KEGG" id="lje:BUE77_04450"/>
<keyword evidence="7" id="KW-0067">ATP-binding</keyword>
<keyword evidence="6" id="KW-0269">Exonuclease</keyword>
<keyword evidence="5 12" id="KW-0347">Helicase</keyword>
<dbReference type="InterPro" id="IPR038726">
    <property type="entry name" value="PDDEXK_AddAB-type"/>
</dbReference>
<evidence type="ECO:0000313" key="13">
    <source>
        <dbReference type="EMBL" id="MEL0565684.1"/>
    </source>
</evidence>
<sequence length="1151" mass="132190">MLKILTGRQSDPLHEKILAEAVENYEQNPELETFIIVPNHIKFTTEIEAITKLAGLRRKSEASVKNLHILSFSRLAWFFLQDRPEVLKPVIDEAASSMLLEKIVTEKKNELILFNQFSQNSGLIKQIYQSINEVSNSDFDLIEAQNQVTDEETKNKLHDLAIIKTAFDDAIAERFITKQDFLNEMNIFLAGNNRLKNCSFYFVDFSQFNGTEQVAVELFSKQAQKVVLAFATEDGKIKTAPEAGDYDYVVQKTIKKLQRRIIFSHEQYESPVKDLTAKQLLDHYWTGDLESNEQTKPNVQLIKADSRYDEAYFVARTIYQQVSLNKFRYQDFLVLAPNLHEYETYLTPILRQNGIPFFNDLQKEMKYHPLVIFIESLQTILETGFESASLFALLKTRLFIPAFYHDEAAFLRDVDELENFVLAHGINYYLWNRPLTSFVKIKRPVITLDKRATEIERLEKLRQVIIKELSHFIEQFKKTSEVKAGVKFFFDFLVKIGLTKRLETWRKQAIDKNDLQASQEPKQIWDLLLNLLNDFLLINKPEEEFSASDFLRILISGFKEANFAQIPASLDAVSLSEMGMVQAKNYKNVFIIGASSSNLPQISNTPGFLTSENLAQISSADTDNALEDRQELANLDQDYQFGACLTLASNWVYVSYPFLNTANESIQPSTYYTKLQELGARELEQADLPKEDASDILSFTTNAKASLGYLTNLSPAYQNTLLDLAKNYAPQKYSQLVKGRNYNNQPVNLGEQLARELYGVKLTSSVSQLETYYQNSLEYFFNYGLRLRPRAENELDVIQAGNYFHQTFDYLVKYAHAQQIDLATLSNDQILAALTEVRKQIHQEGSYEQLLSEPFNQYLFTSLDKTVNAVAFNWKKRMAQTPFRPAYSELAFGSGNKLAGLKFKLDQLREIDLRGKIDRVDLAPYKNELLGQVIDYKSSSKNFDLALFASGISLQMVSYLDVLAKNASFFGNESLDLLGAFYQTITKQVERLNKADQLDSNFLPKKALEQAKQRLVYSGLLVNNEDYILTADPELKEPKVSSKLYKSVRSKARGGLTLPRDRHFTEDELKLVLRYNEYLIRKAGRAILTGDLALNPYQYGQENGLKYSSYQDIFFFDAKLAENSYRKINSLDKASFMQYIKEILEKEEDNG</sequence>
<keyword evidence="15" id="KW-1185">Reference proteome</keyword>
<evidence type="ECO:0000256" key="3">
    <source>
        <dbReference type="ARBA" id="ARBA00022763"/>
    </source>
</evidence>
<dbReference type="Proteomes" id="UP000327236">
    <property type="component" value="Unassembled WGS sequence"/>
</dbReference>
<dbReference type="SUPFAM" id="SSF52540">
    <property type="entry name" value="P-loop containing nucleoside triphosphate hydrolases"/>
    <property type="match status" value="1"/>
</dbReference>
<dbReference type="GO" id="GO:0004386">
    <property type="term" value="F:helicase activity"/>
    <property type="evidence" value="ECO:0007669"/>
    <property type="project" value="UniProtKB-KW"/>
</dbReference>
<dbReference type="Gene3D" id="3.40.50.300">
    <property type="entry name" value="P-loop containing nucleotide triphosphate hydrolases"/>
    <property type="match status" value="3"/>
</dbReference>
<keyword evidence="2" id="KW-0547">Nucleotide-binding</keyword>
<dbReference type="AlphaFoldDB" id="A0A5N1IA68"/>
<dbReference type="GeneID" id="31742959"/>
<evidence type="ECO:0000256" key="6">
    <source>
        <dbReference type="ARBA" id="ARBA00022839"/>
    </source>
</evidence>
<gene>
    <name evidence="13" type="ORF">AAC431_07150</name>
    <name evidence="12" type="ORF">F6H94_04990</name>
</gene>
<evidence type="ECO:0000313" key="15">
    <source>
        <dbReference type="Proteomes" id="UP001385848"/>
    </source>
</evidence>
<dbReference type="GO" id="GO:0006310">
    <property type="term" value="P:DNA recombination"/>
    <property type="evidence" value="ECO:0007669"/>
    <property type="project" value="TreeGrafter"/>
</dbReference>
<dbReference type="InterPro" id="IPR027417">
    <property type="entry name" value="P-loop_NTPase"/>
</dbReference>
<evidence type="ECO:0000256" key="7">
    <source>
        <dbReference type="ARBA" id="ARBA00022840"/>
    </source>
</evidence>
<keyword evidence="3" id="KW-0227">DNA damage</keyword>
<evidence type="ECO:0000256" key="8">
    <source>
        <dbReference type="ARBA" id="ARBA00023125"/>
    </source>
</evidence>
<evidence type="ECO:0000256" key="2">
    <source>
        <dbReference type="ARBA" id="ARBA00022741"/>
    </source>
</evidence>
<dbReference type="Proteomes" id="UP001385848">
    <property type="component" value="Unassembled WGS sequence"/>
</dbReference>
<reference evidence="12 14" key="1">
    <citation type="submission" date="2019-09" db="EMBL/GenBank/DDBJ databases">
        <title>Draft genome sequence assemblies of isolates from the urinary tract.</title>
        <authorList>
            <person name="Mores C.R."/>
            <person name="Putonti C."/>
            <person name="Wolfe A.J."/>
        </authorList>
    </citation>
    <scope>NUCLEOTIDE SEQUENCE [LARGE SCALE GENOMIC DNA]</scope>
    <source>
        <strain evidence="12 14">UMB246</strain>
    </source>
</reference>
<dbReference type="PANTHER" id="PTHR30591">
    <property type="entry name" value="RECBCD ENZYME SUBUNIT RECC"/>
    <property type="match status" value="1"/>
</dbReference>
<dbReference type="GO" id="GO:0004527">
    <property type="term" value="F:exonuclease activity"/>
    <property type="evidence" value="ECO:0007669"/>
    <property type="project" value="UniProtKB-KW"/>
</dbReference>
<organism evidence="12 14">
    <name type="scientific">Lactobacillus jensenii</name>
    <dbReference type="NCBI Taxonomy" id="109790"/>
    <lineage>
        <taxon>Bacteria</taxon>
        <taxon>Bacillati</taxon>
        <taxon>Bacillota</taxon>
        <taxon>Bacilli</taxon>
        <taxon>Lactobacillales</taxon>
        <taxon>Lactobacillaceae</taxon>
        <taxon>Lactobacillus</taxon>
    </lineage>
</organism>
<dbReference type="PANTHER" id="PTHR30591:SF1">
    <property type="entry name" value="RECBCD ENZYME SUBUNIT RECC"/>
    <property type="match status" value="1"/>
</dbReference>
<comment type="caution">
    <text evidence="12">The sequence shown here is derived from an EMBL/GenBank/DDBJ whole genome shotgun (WGS) entry which is preliminary data.</text>
</comment>
<dbReference type="OrthoDB" id="9758506at2"/>
<protein>
    <submittedName>
        <fullName evidence="12">ATP-dependent helicase</fullName>
    </submittedName>
    <submittedName>
        <fullName evidence="13">PD-(D/E)XK nuclease family protein</fullName>
    </submittedName>
</protein>
<reference evidence="13 15" key="2">
    <citation type="submission" date="2024-04" db="EMBL/GenBank/DDBJ databases">
        <title>Three lactobacilli isolated from voided urine samples from females with type 2 diabetes.</title>
        <authorList>
            <person name="Kula A."/>
            <person name="Stegman N."/>
            <person name="Putonti C."/>
        </authorList>
    </citation>
    <scope>NUCLEOTIDE SEQUENCE [LARGE SCALE GENOMIC DNA]</scope>
    <source>
        <strain evidence="13 15">1855</strain>
    </source>
</reference>
<dbReference type="Pfam" id="PF12705">
    <property type="entry name" value="PDDEXK_1"/>
    <property type="match status" value="1"/>
</dbReference>
<dbReference type="InterPro" id="IPR049035">
    <property type="entry name" value="ADDB_N"/>
</dbReference>
<dbReference type="GO" id="GO:0006281">
    <property type="term" value="P:DNA repair"/>
    <property type="evidence" value="ECO:0007669"/>
    <property type="project" value="UniProtKB-KW"/>
</dbReference>
<dbReference type="EMBL" id="JBBVUL010000014">
    <property type="protein sequence ID" value="MEL0565684.1"/>
    <property type="molecule type" value="Genomic_DNA"/>
</dbReference>
<accession>A0A5N1IA68</accession>
<dbReference type="RefSeq" id="WP_006587863.1">
    <property type="nucleotide sequence ID" value="NZ_CATOUV010000001.1"/>
</dbReference>
<feature type="domain" description="PD-(D/E)XK endonuclease-like" evidence="10">
    <location>
        <begin position="764"/>
        <end position="1005"/>
    </location>
</feature>
<keyword evidence="1" id="KW-0540">Nuclease</keyword>
<name>A0A5N1IA68_LACJE</name>
<keyword evidence="9" id="KW-0234">DNA repair</keyword>